<keyword evidence="3" id="KW-1185">Reference proteome</keyword>
<proteinExistence type="predicted"/>
<dbReference type="AlphaFoldDB" id="A0AB34K1D4"/>
<reference evidence="2 3" key="1">
    <citation type="journal article" date="2024" name="Science">
        <title>Giant polyketide synthase enzymes in the biosynthesis of giant marine polyether toxins.</title>
        <authorList>
            <person name="Fallon T.R."/>
            <person name="Shende V.V."/>
            <person name="Wierzbicki I.H."/>
            <person name="Pendleton A.L."/>
            <person name="Watervoot N.F."/>
            <person name="Auber R.P."/>
            <person name="Gonzalez D.J."/>
            <person name="Wisecaver J.H."/>
            <person name="Moore B.S."/>
        </authorList>
    </citation>
    <scope>NUCLEOTIDE SEQUENCE [LARGE SCALE GENOMIC DNA]</scope>
    <source>
        <strain evidence="2 3">12B1</strain>
    </source>
</reference>
<sequence length="500" mass="52978">MGRKGKKIQQDDWESEVDAIAQENAESAYDGVALESLFAQLLAAGVVSESDYDRATDELASGVKSERQLMLEWEKKTCRKDEAATADQQAAELGSSGNLKDESAAPSDDALSETMQQSERHIEAWRRAAKSDPMQLPLARMTAVCLSGTYGVSTHADRNVRLWDSATGRRLGAHQHKLELTACCAREECVAVGDAAGTVHIYDTESEFVPLRLTGGSGAVRSIELLRVEGGTLVLGSGEATLTAWFTNTDGSPASRAVPLNFALKGLHLSAGPSGCVYGASRSLVTLYDLNASAAAWRAGGGEWPVTEPVWRGCWAASTVASVVDAFPGSTACVPSRPLSYSPFWKLLASAHDEAVALWDVRAAPEQGPAAVVRAAGGSAWVHLDEGQGMAGHLLIAPQAGGCVQLYDVRRLSASRGASAVHAIVTLEVPPSEGAVCFAAKSSTLVVGGVKCSEAWRYDGVQSQKPEGASNQEPRTTPPARSKPKRQVSTAGRRMFNRTK</sequence>
<dbReference type="EMBL" id="JBGBPQ010000003">
    <property type="protein sequence ID" value="KAL1527052.1"/>
    <property type="molecule type" value="Genomic_DNA"/>
</dbReference>
<feature type="compositionally biased region" description="Polar residues" evidence="1">
    <location>
        <begin position="461"/>
        <end position="475"/>
    </location>
</feature>
<organism evidence="2 3">
    <name type="scientific">Prymnesium parvum</name>
    <name type="common">Toxic golden alga</name>
    <dbReference type="NCBI Taxonomy" id="97485"/>
    <lineage>
        <taxon>Eukaryota</taxon>
        <taxon>Haptista</taxon>
        <taxon>Haptophyta</taxon>
        <taxon>Prymnesiophyceae</taxon>
        <taxon>Prymnesiales</taxon>
        <taxon>Prymnesiaceae</taxon>
        <taxon>Prymnesium</taxon>
    </lineage>
</organism>
<protein>
    <submittedName>
        <fullName evidence="2">Uncharacterized protein</fullName>
    </submittedName>
</protein>
<dbReference type="Proteomes" id="UP001515480">
    <property type="component" value="Unassembled WGS sequence"/>
</dbReference>
<evidence type="ECO:0000313" key="2">
    <source>
        <dbReference type="EMBL" id="KAL1527052.1"/>
    </source>
</evidence>
<evidence type="ECO:0000256" key="1">
    <source>
        <dbReference type="SAM" id="MobiDB-lite"/>
    </source>
</evidence>
<dbReference type="PANTHER" id="PTHR19855">
    <property type="entry name" value="WD40 REPEAT PROTEIN 12, 37"/>
    <property type="match status" value="1"/>
</dbReference>
<dbReference type="InterPro" id="IPR015943">
    <property type="entry name" value="WD40/YVTN_repeat-like_dom_sf"/>
</dbReference>
<dbReference type="InterPro" id="IPR036322">
    <property type="entry name" value="WD40_repeat_dom_sf"/>
</dbReference>
<name>A0AB34K1D4_PRYPA</name>
<dbReference type="PANTHER" id="PTHR19855:SF11">
    <property type="entry name" value="RIBOSOME BIOGENESIS PROTEIN WDR12"/>
    <property type="match status" value="1"/>
</dbReference>
<feature type="region of interest" description="Disordered" evidence="1">
    <location>
        <begin position="461"/>
        <end position="500"/>
    </location>
</feature>
<feature type="region of interest" description="Disordered" evidence="1">
    <location>
        <begin position="80"/>
        <end position="116"/>
    </location>
</feature>
<accession>A0AB34K1D4</accession>
<gene>
    <name evidence="2" type="ORF">AB1Y20_015737</name>
</gene>
<dbReference type="Gene3D" id="2.130.10.10">
    <property type="entry name" value="YVTN repeat-like/Quinoprotein amine dehydrogenase"/>
    <property type="match status" value="1"/>
</dbReference>
<evidence type="ECO:0000313" key="3">
    <source>
        <dbReference type="Proteomes" id="UP001515480"/>
    </source>
</evidence>
<dbReference type="SUPFAM" id="SSF50978">
    <property type="entry name" value="WD40 repeat-like"/>
    <property type="match status" value="1"/>
</dbReference>
<comment type="caution">
    <text evidence="2">The sequence shown here is derived from an EMBL/GenBank/DDBJ whole genome shotgun (WGS) entry which is preliminary data.</text>
</comment>